<keyword evidence="2" id="KW-1133">Transmembrane helix</keyword>
<dbReference type="AlphaFoldDB" id="A0A164V4R7"/>
<evidence type="ECO:0000256" key="2">
    <source>
        <dbReference type="SAM" id="Phobius"/>
    </source>
</evidence>
<feature type="transmembrane region" description="Helical" evidence="2">
    <location>
        <begin position="128"/>
        <end position="148"/>
    </location>
</feature>
<gene>
    <name evidence="4" type="ORF">SISNIDRAFT_495378</name>
</gene>
<keyword evidence="2" id="KW-0472">Membrane</keyword>
<keyword evidence="2" id="KW-0812">Transmembrane</keyword>
<accession>A0A164V4R7</accession>
<feature type="transmembrane region" description="Helical" evidence="2">
    <location>
        <begin position="263"/>
        <end position="284"/>
    </location>
</feature>
<organism evidence="4 5">
    <name type="scientific">Sistotremastrum niveocremeum HHB9708</name>
    <dbReference type="NCBI Taxonomy" id="1314777"/>
    <lineage>
        <taxon>Eukaryota</taxon>
        <taxon>Fungi</taxon>
        <taxon>Dikarya</taxon>
        <taxon>Basidiomycota</taxon>
        <taxon>Agaricomycotina</taxon>
        <taxon>Agaricomycetes</taxon>
        <taxon>Sistotremastrales</taxon>
        <taxon>Sistotremastraceae</taxon>
        <taxon>Sertulicium</taxon>
        <taxon>Sertulicium niveocremeum</taxon>
    </lineage>
</organism>
<feature type="transmembrane region" description="Helical" evidence="2">
    <location>
        <begin position="203"/>
        <end position="223"/>
    </location>
</feature>
<name>A0A164V4R7_9AGAM</name>
<keyword evidence="5" id="KW-1185">Reference proteome</keyword>
<reference evidence="4 5" key="1">
    <citation type="journal article" date="2016" name="Mol. Biol. Evol.">
        <title>Comparative Genomics of Early-Diverging Mushroom-Forming Fungi Provides Insights into the Origins of Lignocellulose Decay Capabilities.</title>
        <authorList>
            <person name="Nagy L.G."/>
            <person name="Riley R."/>
            <person name="Tritt A."/>
            <person name="Adam C."/>
            <person name="Daum C."/>
            <person name="Floudas D."/>
            <person name="Sun H."/>
            <person name="Yadav J.S."/>
            <person name="Pangilinan J."/>
            <person name="Larsson K.H."/>
            <person name="Matsuura K."/>
            <person name="Barry K."/>
            <person name="Labutti K."/>
            <person name="Kuo R."/>
            <person name="Ohm R.A."/>
            <person name="Bhattacharya S.S."/>
            <person name="Shirouzu T."/>
            <person name="Yoshinaga Y."/>
            <person name="Martin F.M."/>
            <person name="Grigoriev I.V."/>
            <person name="Hibbett D.S."/>
        </authorList>
    </citation>
    <scope>NUCLEOTIDE SEQUENCE [LARGE SCALE GENOMIC DNA]</scope>
    <source>
        <strain evidence="4 5">HHB9708</strain>
    </source>
</reference>
<dbReference type="OrthoDB" id="2634466at2759"/>
<evidence type="ECO:0000256" key="1">
    <source>
        <dbReference type="SAM" id="MobiDB-lite"/>
    </source>
</evidence>
<feature type="region of interest" description="Disordered" evidence="1">
    <location>
        <begin position="1"/>
        <end position="21"/>
    </location>
</feature>
<proteinExistence type="predicted"/>
<sequence>MSQNRSNTMNSINSVRSIGPSAPNQTETIIQCLKDQSQLLLAVVERLNQSNPIFQPDIDPPSIVAASPTTGPRDNTSCTRDVTHDSSRASSLLSTIAWDDEQGWSVALKQSLKNLQERVRLWKDGLDTTLLFVALFSAIVTAFLLQTIQNLSLSTDQQNTQEMLTILINATVAIAAMNGMNVPDITFPGSFQAARSDEISASVWYTSLFTSIVCAALAAFARYQMPDIEDLSSEFGQRFLTKVLTIRERTTLGKRLLKPTLKFVHWTLIGSIVLFGAGLIYQLWISVVQSGGRSSGLFIASVVSV</sequence>
<evidence type="ECO:0000313" key="5">
    <source>
        <dbReference type="Proteomes" id="UP000076722"/>
    </source>
</evidence>
<feature type="transmembrane region" description="Helical" evidence="2">
    <location>
        <begin position="163"/>
        <end position="182"/>
    </location>
</feature>
<dbReference type="Proteomes" id="UP000076722">
    <property type="component" value="Unassembled WGS sequence"/>
</dbReference>
<evidence type="ECO:0000259" key="3">
    <source>
        <dbReference type="Pfam" id="PF20153"/>
    </source>
</evidence>
<dbReference type="Pfam" id="PF20153">
    <property type="entry name" value="DUF6535"/>
    <property type="match status" value="1"/>
</dbReference>
<dbReference type="EMBL" id="KV419406">
    <property type="protein sequence ID" value="KZS93815.1"/>
    <property type="molecule type" value="Genomic_DNA"/>
</dbReference>
<dbReference type="InterPro" id="IPR045338">
    <property type="entry name" value="DUF6535"/>
</dbReference>
<evidence type="ECO:0000313" key="4">
    <source>
        <dbReference type="EMBL" id="KZS93815.1"/>
    </source>
</evidence>
<protein>
    <recommendedName>
        <fullName evidence="3">DUF6535 domain-containing protein</fullName>
    </recommendedName>
</protein>
<feature type="domain" description="DUF6535" evidence="3">
    <location>
        <begin position="104"/>
        <end position="284"/>
    </location>
</feature>